<organism evidence="2 3">
    <name type="scientific">Aquabacterium commune</name>
    <dbReference type="NCBI Taxonomy" id="70586"/>
    <lineage>
        <taxon>Bacteria</taxon>
        <taxon>Pseudomonadati</taxon>
        <taxon>Pseudomonadota</taxon>
        <taxon>Betaproteobacteria</taxon>
        <taxon>Burkholderiales</taxon>
        <taxon>Aquabacterium</taxon>
    </lineage>
</organism>
<keyword evidence="1" id="KW-0732">Signal</keyword>
<dbReference type="EMBL" id="SNXW01000006">
    <property type="protein sequence ID" value="TDP82144.1"/>
    <property type="molecule type" value="Genomic_DNA"/>
</dbReference>
<evidence type="ECO:0000256" key="1">
    <source>
        <dbReference type="SAM" id="SignalP"/>
    </source>
</evidence>
<proteinExistence type="predicted"/>
<evidence type="ECO:0000313" key="2">
    <source>
        <dbReference type="EMBL" id="TDP82144.1"/>
    </source>
</evidence>
<comment type="caution">
    <text evidence="2">The sequence shown here is derived from an EMBL/GenBank/DDBJ whole genome shotgun (WGS) entry which is preliminary data.</text>
</comment>
<dbReference type="OrthoDB" id="571052at2"/>
<dbReference type="Proteomes" id="UP000294593">
    <property type="component" value="Unassembled WGS sequence"/>
</dbReference>
<dbReference type="AlphaFoldDB" id="A0A4R6R8E2"/>
<accession>A0A4R6R8E2</accession>
<protein>
    <submittedName>
        <fullName evidence="2">Putative secreted protein with PEP-CTERM sorting signal</fullName>
    </submittedName>
</protein>
<feature type="chain" id="PRO_5020474680" evidence="1">
    <location>
        <begin position="32"/>
        <end position="303"/>
    </location>
</feature>
<feature type="signal peptide" evidence="1">
    <location>
        <begin position="1"/>
        <end position="31"/>
    </location>
</feature>
<sequence>MLKQLQGYSTHWAAGVALSALIGLTAAPASAQTLSLAGVRDSSLPQNLYDTGTIFTPGYYDQVQFLNGTGVAAASTINGSARAQSDYGVNRVEAASFAPVDDELLRQTSIGGPFADAFSVWADRFVVQGGTGVGTLSVSAIVSGQFGAQPGGFGFYDLMVVDSGDAAADARAVAAILRDESGPDTLLATSVLSLAQEVPAPGFTTDVEALTPGAAFGRVLAGQVTFTYGRPFYLVSVLGASANDFGSLSAFNSAHFGITAPTGAAIVSDAGVNYAAAVPEPSTALMALVACLGLAGWRSRRSA</sequence>
<reference evidence="2 3" key="1">
    <citation type="submission" date="2019-03" db="EMBL/GenBank/DDBJ databases">
        <title>Genomic Encyclopedia of Type Strains, Phase IV (KMG-IV): sequencing the most valuable type-strain genomes for metagenomic binning, comparative biology and taxonomic classification.</title>
        <authorList>
            <person name="Goeker M."/>
        </authorList>
    </citation>
    <scope>NUCLEOTIDE SEQUENCE [LARGE SCALE GENOMIC DNA]</scope>
    <source>
        <strain evidence="2 3">DSM 11901</strain>
    </source>
</reference>
<gene>
    <name evidence="2" type="ORF">EV672_106100</name>
</gene>
<dbReference type="RefSeq" id="WP_133609321.1">
    <property type="nucleotide sequence ID" value="NZ_SNXW01000006.1"/>
</dbReference>
<keyword evidence="3" id="KW-1185">Reference proteome</keyword>
<evidence type="ECO:0000313" key="3">
    <source>
        <dbReference type="Proteomes" id="UP000294593"/>
    </source>
</evidence>
<name>A0A4R6R8E2_9BURK</name>